<evidence type="ECO:0000313" key="1">
    <source>
        <dbReference type="EMBL" id="GJT91220.1"/>
    </source>
</evidence>
<keyword evidence="2" id="KW-1185">Reference proteome</keyword>
<name>A0ABQ5HU78_9ASTR</name>
<accession>A0ABQ5HU78</accession>
<reference evidence="1" key="1">
    <citation type="journal article" date="2022" name="Int. J. Mol. Sci.">
        <title>Draft Genome of Tanacetum Coccineum: Genomic Comparison of Closely Related Tanacetum-Family Plants.</title>
        <authorList>
            <person name="Yamashiro T."/>
            <person name="Shiraishi A."/>
            <person name="Nakayama K."/>
            <person name="Satake H."/>
        </authorList>
    </citation>
    <scope>NUCLEOTIDE SEQUENCE</scope>
</reference>
<dbReference type="Proteomes" id="UP001151760">
    <property type="component" value="Unassembled WGS sequence"/>
</dbReference>
<organism evidence="1 2">
    <name type="scientific">Tanacetum coccineum</name>
    <dbReference type="NCBI Taxonomy" id="301880"/>
    <lineage>
        <taxon>Eukaryota</taxon>
        <taxon>Viridiplantae</taxon>
        <taxon>Streptophyta</taxon>
        <taxon>Embryophyta</taxon>
        <taxon>Tracheophyta</taxon>
        <taxon>Spermatophyta</taxon>
        <taxon>Magnoliopsida</taxon>
        <taxon>eudicotyledons</taxon>
        <taxon>Gunneridae</taxon>
        <taxon>Pentapetalae</taxon>
        <taxon>asterids</taxon>
        <taxon>campanulids</taxon>
        <taxon>Asterales</taxon>
        <taxon>Asteraceae</taxon>
        <taxon>Asteroideae</taxon>
        <taxon>Anthemideae</taxon>
        <taxon>Anthemidinae</taxon>
        <taxon>Tanacetum</taxon>
    </lineage>
</organism>
<gene>
    <name evidence="1" type="ORF">Tco_1080065</name>
</gene>
<dbReference type="EMBL" id="BQNB010019997">
    <property type="protein sequence ID" value="GJT91220.1"/>
    <property type="molecule type" value="Genomic_DNA"/>
</dbReference>
<sequence length="249" mass="28086">VEGYTEEIVHDFEQRLETIFGRQVNRVHTLDFEGLTPDMRQDLAERLRMVYSGDDGQEIFMSHACWRIGSEMGLDVADTLCFQLGGARRSMTWRQVILALGLHTAEEMAEDGFKAYWLGSERVIPNKGDLSGYWIEISSDRDFLRSAPSYTYIRDPVQRLCHRFISYSISGKGQEPENVTNIPYLLAQYLFRHAEGRKINARLLGGHFIRSLAHHFGLAWVTQGAERHPVAAAVVPGGAEDAPDISEGA</sequence>
<evidence type="ECO:0000313" key="2">
    <source>
        <dbReference type="Proteomes" id="UP001151760"/>
    </source>
</evidence>
<protein>
    <submittedName>
        <fullName evidence="1">Uncharacterized protein</fullName>
    </submittedName>
</protein>
<feature type="non-terminal residue" evidence="1">
    <location>
        <position position="1"/>
    </location>
</feature>
<proteinExistence type="predicted"/>
<reference evidence="1" key="2">
    <citation type="submission" date="2022-01" db="EMBL/GenBank/DDBJ databases">
        <authorList>
            <person name="Yamashiro T."/>
            <person name="Shiraishi A."/>
            <person name="Satake H."/>
            <person name="Nakayama K."/>
        </authorList>
    </citation>
    <scope>NUCLEOTIDE SEQUENCE</scope>
</reference>
<comment type="caution">
    <text evidence="1">The sequence shown here is derived from an EMBL/GenBank/DDBJ whole genome shotgun (WGS) entry which is preliminary data.</text>
</comment>